<organism evidence="2 3">
    <name type="scientific">Vigna unguiculata</name>
    <name type="common">Cowpea</name>
    <dbReference type="NCBI Taxonomy" id="3917"/>
    <lineage>
        <taxon>Eukaryota</taxon>
        <taxon>Viridiplantae</taxon>
        <taxon>Streptophyta</taxon>
        <taxon>Embryophyta</taxon>
        <taxon>Tracheophyta</taxon>
        <taxon>Spermatophyta</taxon>
        <taxon>Magnoliopsida</taxon>
        <taxon>eudicotyledons</taxon>
        <taxon>Gunneridae</taxon>
        <taxon>Pentapetalae</taxon>
        <taxon>rosids</taxon>
        <taxon>fabids</taxon>
        <taxon>Fabales</taxon>
        <taxon>Fabaceae</taxon>
        <taxon>Papilionoideae</taxon>
        <taxon>50 kb inversion clade</taxon>
        <taxon>NPAAA clade</taxon>
        <taxon>indigoferoid/millettioid clade</taxon>
        <taxon>Phaseoleae</taxon>
        <taxon>Vigna</taxon>
    </lineage>
</organism>
<feature type="compositionally biased region" description="Basic and acidic residues" evidence="1">
    <location>
        <begin position="11"/>
        <end position="24"/>
    </location>
</feature>
<evidence type="ECO:0000313" key="2">
    <source>
        <dbReference type="EMBL" id="QCE12301.1"/>
    </source>
</evidence>
<protein>
    <submittedName>
        <fullName evidence="2">Uncharacterized protein</fullName>
    </submittedName>
</protein>
<proteinExistence type="predicted"/>
<dbReference type="AlphaFoldDB" id="A0A4D6NH66"/>
<evidence type="ECO:0000256" key="1">
    <source>
        <dbReference type="SAM" id="MobiDB-lite"/>
    </source>
</evidence>
<dbReference type="EMBL" id="CP039354">
    <property type="protein sequence ID" value="QCE12301.1"/>
    <property type="molecule type" value="Genomic_DNA"/>
</dbReference>
<keyword evidence="3" id="KW-1185">Reference proteome</keyword>
<sequence>MTNLYELMKADADSLKEQQPRPSERAATPGSQKQLVEEGLPRTYVVGGSAFYHLSEEKKNCVLRKVEL</sequence>
<feature type="region of interest" description="Disordered" evidence="1">
    <location>
        <begin position="11"/>
        <end position="36"/>
    </location>
</feature>
<accession>A0A4D6NH66</accession>
<reference evidence="2 3" key="1">
    <citation type="submission" date="2019-04" db="EMBL/GenBank/DDBJ databases">
        <title>An improved genome assembly and genetic linkage map for asparagus bean, Vigna unguiculata ssp. sesquipedialis.</title>
        <authorList>
            <person name="Xia Q."/>
            <person name="Zhang R."/>
            <person name="Dong Y."/>
        </authorList>
    </citation>
    <scope>NUCLEOTIDE SEQUENCE [LARGE SCALE GENOMIC DNA]</scope>
    <source>
        <tissue evidence="2">Leaf</tissue>
    </source>
</reference>
<evidence type="ECO:0000313" key="3">
    <source>
        <dbReference type="Proteomes" id="UP000501690"/>
    </source>
</evidence>
<gene>
    <name evidence="2" type="ORF">DEO72_LG10g3543</name>
</gene>
<dbReference type="Proteomes" id="UP000501690">
    <property type="component" value="Linkage Group LG10"/>
</dbReference>
<name>A0A4D6NH66_VIGUN</name>